<organism evidence="2 3">
    <name type="scientific">Novymonas esmeraldas</name>
    <dbReference type="NCBI Taxonomy" id="1808958"/>
    <lineage>
        <taxon>Eukaryota</taxon>
        <taxon>Discoba</taxon>
        <taxon>Euglenozoa</taxon>
        <taxon>Kinetoplastea</taxon>
        <taxon>Metakinetoplastina</taxon>
        <taxon>Trypanosomatida</taxon>
        <taxon>Trypanosomatidae</taxon>
        <taxon>Novymonas</taxon>
    </lineage>
</organism>
<dbReference type="AlphaFoldDB" id="A0AAW0F6I4"/>
<gene>
    <name evidence="2" type="ORF">NESM_000293900</name>
</gene>
<evidence type="ECO:0000256" key="1">
    <source>
        <dbReference type="SAM" id="MobiDB-lite"/>
    </source>
</evidence>
<evidence type="ECO:0000313" key="2">
    <source>
        <dbReference type="EMBL" id="KAK7202232.1"/>
    </source>
</evidence>
<feature type="region of interest" description="Disordered" evidence="1">
    <location>
        <begin position="1"/>
        <end position="30"/>
    </location>
</feature>
<dbReference type="Proteomes" id="UP001430356">
    <property type="component" value="Unassembled WGS sequence"/>
</dbReference>
<sequence>MGRTIIKLGGQSRDSAGERLPGPPAEEPLSADDALRLVTGGDARVVDESLLRNFLLHRFSNAKSTEEQGQEVCSLWAVGDSEAPNSKSIAYEDWCS</sequence>
<proteinExistence type="predicted"/>
<reference evidence="2 3" key="1">
    <citation type="journal article" date="2021" name="MBio">
        <title>A New Model Trypanosomatid, Novymonas esmeraldas: Genomic Perception of Its 'Candidatus Pandoraea novymonadis' Endosymbiont.</title>
        <authorList>
            <person name="Zakharova A."/>
            <person name="Saura A."/>
            <person name="Butenko A."/>
            <person name="Podesvova L."/>
            <person name="Warmusova S."/>
            <person name="Kostygov A.Y."/>
            <person name="Nenarokova A."/>
            <person name="Lukes J."/>
            <person name="Opperdoes F.R."/>
            <person name="Yurchenko V."/>
        </authorList>
    </citation>
    <scope>NUCLEOTIDE SEQUENCE [LARGE SCALE GENOMIC DNA]</scope>
    <source>
        <strain evidence="2 3">E262AT.01</strain>
    </source>
</reference>
<comment type="caution">
    <text evidence="2">The sequence shown here is derived from an EMBL/GenBank/DDBJ whole genome shotgun (WGS) entry which is preliminary data.</text>
</comment>
<keyword evidence="3" id="KW-1185">Reference proteome</keyword>
<dbReference type="EMBL" id="JAECZO010000027">
    <property type="protein sequence ID" value="KAK7202232.1"/>
    <property type="molecule type" value="Genomic_DNA"/>
</dbReference>
<accession>A0AAW0F6I4</accession>
<protein>
    <submittedName>
        <fullName evidence="2">Uncharacterized protein</fullName>
    </submittedName>
</protein>
<evidence type="ECO:0000313" key="3">
    <source>
        <dbReference type="Proteomes" id="UP001430356"/>
    </source>
</evidence>
<name>A0AAW0F6I4_9TRYP</name>